<dbReference type="GO" id="GO:0006364">
    <property type="term" value="P:rRNA processing"/>
    <property type="evidence" value="ECO:0007669"/>
    <property type="project" value="UniProtKB-KW"/>
</dbReference>
<feature type="compositionally biased region" description="Basic residues" evidence="9">
    <location>
        <begin position="155"/>
        <end position="165"/>
    </location>
</feature>
<keyword evidence="3" id="KW-0698">rRNA processing</keyword>
<dbReference type="PANTHER" id="PTHR44215:SF1">
    <property type="entry name" value="WD REPEAT-CONTAINING PROTEIN 75"/>
    <property type="match status" value="1"/>
</dbReference>
<proteinExistence type="predicted"/>
<keyword evidence="6" id="KW-0804">Transcription</keyword>
<evidence type="ECO:0000256" key="8">
    <source>
        <dbReference type="PROSITE-ProRule" id="PRU00221"/>
    </source>
</evidence>
<evidence type="ECO:0000256" key="2">
    <source>
        <dbReference type="ARBA" id="ARBA00022517"/>
    </source>
</evidence>
<feature type="region of interest" description="Disordered" evidence="9">
    <location>
        <begin position="1"/>
        <end position="220"/>
    </location>
</feature>
<accession>A0A1X7RJ67</accession>
<dbReference type="SMART" id="SM00320">
    <property type="entry name" value="WD40"/>
    <property type="match status" value="2"/>
</dbReference>
<keyword evidence="7" id="KW-0539">Nucleus</keyword>
<keyword evidence="11" id="KW-1185">Reference proteome</keyword>
<reference evidence="10 11" key="1">
    <citation type="submission" date="2016-06" db="EMBL/GenBank/DDBJ databases">
        <authorList>
            <person name="Kjaerup R.B."/>
            <person name="Dalgaard T.S."/>
            <person name="Juul-Madsen H.R."/>
        </authorList>
    </citation>
    <scope>NUCLEOTIDE SEQUENCE [LARGE SCALE GENOMIC DNA]</scope>
</reference>
<protein>
    <submittedName>
        <fullName evidence="10">Uncharacterized protein</fullName>
    </submittedName>
</protein>
<feature type="compositionally biased region" description="Polar residues" evidence="9">
    <location>
        <begin position="35"/>
        <end position="49"/>
    </location>
</feature>
<dbReference type="PROSITE" id="PS50082">
    <property type="entry name" value="WD_REPEATS_2"/>
    <property type="match status" value="1"/>
</dbReference>
<dbReference type="PROSITE" id="PS50294">
    <property type="entry name" value="WD_REPEATS_REGION"/>
    <property type="match status" value="1"/>
</dbReference>
<feature type="compositionally biased region" description="Basic and acidic residues" evidence="9">
    <location>
        <begin position="1"/>
        <end position="17"/>
    </location>
</feature>
<comment type="subcellular location">
    <subcellularLocation>
        <location evidence="1">Nucleus</location>
        <location evidence="1">Nucleolus</location>
    </subcellularLocation>
</comment>
<evidence type="ECO:0000256" key="5">
    <source>
        <dbReference type="ARBA" id="ARBA00022737"/>
    </source>
</evidence>
<sequence>MATDAERKRKLDQDQLERSTSSKRRKSSDSKAKSTETANGPSNGNSKRSASPKVVVTRIDPRQAVSKSKASPELDRKERKAAKKARTSDANSIAGAADVPNGGILAKEQLDKAMNGASKNGHATTGLAENGSDSTSKQKVDTQQAALQAPTTARQSKKDKKKQRRQSVQSADPDTEMVDVAKSKSKKSAKKKAKADGTHVSAPVSLLPAKEKEQRALEKKERRRVDREVVSGLRPDEARTAPNENGWWLSPPAAGRYLNHDPIFVRSETSEECLIAATVRELQLLSLDTSLVIRTHIVPDGRSILCYSLSPSDEECVDIAYDNGAKVQWNWITSEIVKGTFPGQETTIAMTTAKVIGDRAELFYITQAKGDYILVGQRKSLFKTKHPISSVQVLDNASFIVCLSEDAIIVGSRKAVREDSNYVFVEIPTTVPSTCVDARVITQPSKTASKQSNQRSEVAIAVGNAEGQIHLYTQFSELLVGSDKASFPAPRVLHWHREPLSAVKFSRDGNYLISGGKETVLVLWQLETGKKQFLPHLTAEVERIVVSPNGTKYALQMGDNSIMVISTSELKAVANFAGLQLPARLENMDADIDLPRTTALLHPQNPHQLLLTVPSSQPKSADDITTRPFLQTFDTRHSRHITRQALTRNNVTDFSLGPEDTPIEPPDVSHIAISADGNWLATVDDWYPPGTDLAPGACDLDHYDALQVKEQQLQRREVHLKFWHWNAADAIWTLSTRADAPHARSAYADLGAGAGRVLQLKADPASNTFATMGEDGCMKLWRPRSRTRHGVPLKDENGEILVEWVCKRSVPLHIPTEIPGRADSPLDDDAMDEDVKDVNALAEPAGQPNGNEVAKSQLQVTAESLAVIAVDDKENSPSILAATLSFSPDGSLVACGQVAGPNSDTSHPLLHFISTSTGSIVASKSGLVAPDEELIDTGFLDRYFITLSVGTVRVWNLVDDSHHYSIALMGDDDDQQDAMLAVNEADETFAIVSTAPMFKTDVRVPRVEVYSPRRPQSLFMAEFSETPVALLAAKGVKGYTVLFEDGTIRKVHSTVTSVRSGLLENLGHDAEDESVQPPAAATIAEGAFTPLPTAAETLALIQGKDGEDAELTGALGSLAFEEGEDDRPVVRPEQLASIFDVGQSSAMPPVADMFAAVIGLYGRKPRTRREEVGDAMELA</sequence>
<evidence type="ECO:0000256" key="4">
    <source>
        <dbReference type="ARBA" id="ARBA00022574"/>
    </source>
</evidence>
<dbReference type="Gene3D" id="2.130.10.10">
    <property type="entry name" value="YVTN repeat-like/Quinoprotein amine dehydrogenase"/>
    <property type="match status" value="2"/>
</dbReference>
<dbReference type="STRING" id="1276538.A0A1X7RJ67"/>
<feature type="compositionally biased region" description="Basic and acidic residues" evidence="9">
    <location>
        <begin position="209"/>
        <end position="220"/>
    </location>
</feature>
<dbReference type="SUPFAM" id="SSF50952">
    <property type="entry name" value="Soluble quinoprotein glucose dehydrogenase"/>
    <property type="match status" value="1"/>
</dbReference>
<dbReference type="PANTHER" id="PTHR44215">
    <property type="entry name" value="WD REPEAT-CONTAINING PROTEIN 75"/>
    <property type="match status" value="1"/>
</dbReference>
<dbReference type="Pfam" id="PF23869">
    <property type="entry name" value="Beta-prop_WDR75_1st"/>
    <property type="match status" value="1"/>
</dbReference>
<dbReference type="GO" id="GO:0045943">
    <property type="term" value="P:positive regulation of transcription by RNA polymerase I"/>
    <property type="evidence" value="ECO:0007669"/>
    <property type="project" value="InterPro"/>
</dbReference>
<evidence type="ECO:0000256" key="3">
    <source>
        <dbReference type="ARBA" id="ARBA00022552"/>
    </source>
</evidence>
<dbReference type="GO" id="GO:0003723">
    <property type="term" value="F:RNA binding"/>
    <property type="evidence" value="ECO:0007669"/>
    <property type="project" value="InterPro"/>
</dbReference>
<dbReference type="GO" id="GO:2000234">
    <property type="term" value="P:positive regulation of rRNA processing"/>
    <property type="evidence" value="ECO:0007669"/>
    <property type="project" value="TreeGrafter"/>
</dbReference>
<keyword evidence="2" id="KW-0690">Ribosome biogenesis</keyword>
<evidence type="ECO:0000313" key="11">
    <source>
        <dbReference type="Proteomes" id="UP000215127"/>
    </source>
</evidence>
<dbReference type="GO" id="GO:0032040">
    <property type="term" value="C:small-subunit processome"/>
    <property type="evidence" value="ECO:0007669"/>
    <property type="project" value="InterPro"/>
</dbReference>
<dbReference type="InterPro" id="IPR001680">
    <property type="entry name" value="WD40_rpt"/>
</dbReference>
<organism evidence="10 11">
    <name type="scientific">Zymoseptoria tritici (strain ST99CH_3D7)</name>
    <dbReference type="NCBI Taxonomy" id="1276538"/>
    <lineage>
        <taxon>Eukaryota</taxon>
        <taxon>Fungi</taxon>
        <taxon>Dikarya</taxon>
        <taxon>Ascomycota</taxon>
        <taxon>Pezizomycotina</taxon>
        <taxon>Dothideomycetes</taxon>
        <taxon>Dothideomycetidae</taxon>
        <taxon>Mycosphaerellales</taxon>
        <taxon>Mycosphaerellaceae</taxon>
        <taxon>Zymoseptoria</taxon>
    </lineage>
</organism>
<feature type="repeat" description="WD" evidence="8">
    <location>
        <begin position="493"/>
        <end position="534"/>
    </location>
</feature>
<gene>
    <name evidence="10" type="ORF">ZT3D7_G2407</name>
</gene>
<evidence type="ECO:0000313" key="10">
    <source>
        <dbReference type="EMBL" id="SMQ47260.1"/>
    </source>
</evidence>
<dbReference type="AlphaFoldDB" id="A0A1X7RJ67"/>
<dbReference type="Proteomes" id="UP000215127">
    <property type="component" value="Chromosome 2"/>
</dbReference>
<dbReference type="SUPFAM" id="SSF82171">
    <property type="entry name" value="DPP6 N-terminal domain-like"/>
    <property type="match status" value="1"/>
</dbReference>
<feature type="compositionally biased region" description="Low complexity" evidence="9">
    <location>
        <begin position="142"/>
        <end position="154"/>
    </location>
</feature>
<feature type="compositionally biased region" description="Basic residues" evidence="9">
    <location>
        <begin position="183"/>
        <end position="193"/>
    </location>
</feature>
<name>A0A1X7RJ67_ZYMT9</name>
<dbReference type="InterPro" id="IPR011041">
    <property type="entry name" value="Quinoprot_gluc/sorb_DH_b-prop"/>
</dbReference>
<evidence type="ECO:0000256" key="6">
    <source>
        <dbReference type="ARBA" id="ARBA00023163"/>
    </source>
</evidence>
<evidence type="ECO:0000256" key="9">
    <source>
        <dbReference type="SAM" id="MobiDB-lite"/>
    </source>
</evidence>
<keyword evidence="4 8" id="KW-0853">WD repeat</keyword>
<dbReference type="EMBL" id="LT853693">
    <property type="protein sequence ID" value="SMQ47260.1"/>
    <property type="molecule type" value="Genomic_DNA"/>
</dbReference>
<dbReference type="InterPro" id="IPR015943">
    <property type="entry name" value="WD40/YVTN_repeat-like_dom_sf"/>
</dbReference>
<evidence type="ECO:0000256" key="7">
    <source>
        <dbReference type="ARBA" id="ARBA00023242"/>
    </source>
</evidence>
<dbReference type="InterPro" id="IPR053826">
    <property type="entry name" value="WDR75"/>
</dbReference>
<evidence type="ECO:0000256" key="1">
    <source>
        <dbReference type="ARBA" id="ARBA00004604"/>
    </source>
</evidence>
<keyword evidence="5" id="KW-0677">Repeat</keyword>